<dbReference type="SMART" id="SM00363">
    <property type="entry name" value="S4"/>
    <property type="match status" value="1"/>
</dbReference>
<evidence type="ECO:0000313" key="7">
    <source>
        <dbReference type="EMBL" id="MFG6414874.1"/>
    </source>
</evidence>
<dbReference type="EMBL" id="JBIGHY010000004">
    <property type="protein sequence ID" value="MFG6414874.1"/>
    <property type="molecule type" value="Genomic_DNA"/>
</dbReference>
<dbReference type="RefSeq" id="WP_394470938.1">
    <property type="nucleotide sequence ID" value="NZ_JBIGHY010000004.1"/>
</dbReference>
<dbReference type="CDD" id="cd00165">
    <property type="entry name" value="S4"/>
    <property type="match status" value="1"/>
</dbReference>
<evidence type="ECO:0000256" key="3">
    <source>
        <dbReference type="ARBA" id="ARBA00023125"/>
    </source>
</evidence>
<dbReference type="InterPro" id="IPR002942">
    <property type="entry name" value="S4_RNA-bd"/>
</dbReference>
<feature type="domain" description="RNA-binding S4" evidence="6">
    <location>
        <begin position="8"/>
        <end position="73"/>
    </location>
</feature>
<sequence>MSEPLSGMRLDKWLWAARFYKTRALAVDEINLGRVRVGGQPVKPARDVKVGDVLSIRIGALTREVSVLGLSNQRGPAPQAQALYAETPASVTAREAAAEARRLAPEPAAAIEQGRPTKQDRRRLADWDRWSASLDDDDPG</sequence>
<evidence type="ECO:0000313" key="8">
    <source>
        <dbReference type="Proteomes" id="UP001606300"/>
    </source>
</evidence>
<keyword evidence="8" id="KW-1185">Reference proteome</keyword>
<dbReference type="InterPro" id="IPR036986">
    <property type="entry name" value="S4_RNA-bd_sf"/>
</dbReference>
<reference evidence="7 8" key="1">
    <citation type="submission" date="2024-09" db="EMBL/GenBank/DDBJ databases">
        <title>Novel species of the genus Pelomonas and Roseateles isolated from streams.</title>
        <authorList>
            <person name="Lu H."/>
        </authorList>
    </citation>
    <scope>NUCLEOTIDE SEQUENCE [LARGE SCALE GENOMIC DNA]</scope>
    <source>
        <strain evidence="7 8">DC23W</strain>
    </source>
</reference>
<evidence type="ECO:0000256" key="5">
    <source>
        <dbReference type="SAM" id="MobiDB-lite"/>
    </source>
</evidence>
<evidence type="ECO:0000256" key="4">
    <source>
        <dbReference type="PROSITE-ProRule" id="PRU00182"/>
    </source>
</evidence>
<evidence type="ECO:0000256" key="1">
    <source>
        <dbReference type="ARBA" id="ARBA00008396"/>
    </source>
</evidence>
<keyword evidence="3" id="KW-0238">DNA-binding</keyword>
<organism evidence="7 8">
    <name type="scientific">Pelomonas dachongensis</name>
    <dbReference type="NCBI Taxonomy" id="3299029"/>
    <lineage>
        <taxon>Bacteria</taxon>
        <taxon>Pseudomonadati</taxon>
        <taxon>Pseudomonadota</taxon>
        <taxon>Betaproteobacteria</taxon>
        <taxon>Burkholderiales</taxon>
        <taxon>Sphaerotilaceae</taxon>
        <taxon>Roseateles</taxon>
    </lineage>
</organism>
<gene>
    <name evidence="7" type="ORF">ACG02S_13315</name>
</gene>
<feature type="region of interest" description="Disordered" evidence="5">
    <location>
        <begin position="95"/>
        <end position="140"/>
    </location>
</feature>
<dbReference type="PROSITE" id="PS50889">
    <property type="entry name" value="S4"/>
    <property type="match status" value="1"/>
</dbReference>
<dbReference type="Gene3D" id="3.10.290.10">
    <property type="entry name" value="RNA-binding S4 domain"/>
    <property type="match status" value="1"/>
</dbReference>
<name>A0ABW7ENH4_9BURK</name>
<comment type="similarity">
    <text evidence="1">Belongs to the HSP15 family.</text>
</comment>
<evidence type="ECO:0000256" key="2">
    <source>
        <dbReference type="ARBA" id="ARBA00022884"/>
    </source>
</evidence>
<dbReference type="PIRSF" id="PIRSF016821">
    <property type="entry name" value="HSP15"/>
    <property type="match status" value="1"/>
</dbReference>
<dbReference type="Pfam" id="PF01479">
    <property type="entry name" value="S4"/>
    <property type="match status" value="1"/>
</dbReference>
<comment type="caution">
    <text evidence="7">The sequence shown here is derived from an EMBL/GenBank/DDBJ whole genome shotgun (WGS) entry which is preliminary data.</text>
</comment>
<keyword evidence="2 4" id="KW-0694">RNA-binding</keyword>
<evidence type="ECO:0000259" key="6">
    <source>
        <dbReference type="SMART" id="SM00363"/>
    </source>
</evidence>
<proteinExistence type="inferred from homology"/>
<dbReference type="InterPro" id="IPR025708">
    <property type="entry name" value="HSP15"/>
</dbReference>
<accession>A0ABW7ENH4</accession>
<feature type="compositionally biased region" description="Basic and acidic residues" evidence="5">
    <location>
        <begin position="115"/>
        <end position="129"/>
    </location>
</feature>
<protein>
    <submittedName>
        <fullName evidence="7">RNA-binding S4 domain-containing protein</fullName>
    </submittedName>
</protein>
<dbReference type="SUPFAM" id="SSF55174">
    <property type="entry name" value="Alpha-L RNA-binding motif"/>
    <property type="match status" value="1"/>
</dbReference>
<dbReference type="Proteomes" id="UP001606300">
    <property type="component" value="Unassembled WGS sequence"/>
</dbReference>